<evidence type="ECO:0000256" key="5">
    <source>
        <dbReference type="ARBA" id="ARBA00023136"/>
    </source>
</evidence>
<dbReference type="GO" id="GO:0005886">
    <property type="term" value="C:plasma membrane"/>
    <property type="evidence" value="ECO:0007669"/>
    <property type="project" value="UniProtKB-SubCell"/>
</dbReference>
<feature type="transmembrane region" description="Helical" evidence="6">
    <location>
        <begin position="151"/>
        <end position="173"/>
    </location>
</feature>
<evidence type="ECO:0000256" key="1">
    <source>
        <dbReference type="ARBA" id="ARBA00004651"/>
    </source>
</evidence>
<evidence type="ECO:0000256" key="3">
    <source>
        <dbReference type="ARBA" id="ARBA00022692"/>
    </source>
</evidence>
<dbReference type="RefSeq" id="WP_032979649.1">
    <property type="nucleotide sequence ID" value="NZ_CP012077.1"/>
</dbReference>
<keyword evidence="5 6" id="KW-0472">Membrane</keyword>
<keyword evidence="3 6" id="KW-0812">Transmembrane</keyword>
<dbReference type="GeneID" id="92993471"/>
<accession>A0AAN1VHS6</accession>
<dbReference type="PANTHER" id="PTHR30086">
    <property type="entry name" value="ARGININE EXPORTER PROTEIN ARGO"/>
    <property type="match status" value="1"/>
</dbReference>
<gene>
    <name evidence="7" type="ORF">CS347_20690</name>
</gene>
<dbReference type="PANTHER" id="PTHR30086:SF20">
    <property type="entry name" value="ARGININE EXPORTER PROTEIN ARGO-RELATED"/>
    <property type="match status" value="1"/>
</dbReference>
<reference evidence="8" key="1">
    <citation type="submission" date="2017-10" db="EMBL/GenBank/DDBJ databases">
        <title>Whole genome sequencing of various Bordetella species.</title>
        <authorList>
            <person name="Weigand M.R."/>
            <person name="Loparev V."/>
            <person name="Peng Y."/>
            <person name="Bowden K.E."/>
            <person name="Tondella M.L."/>
            <person name="Williams M.M."/>
        </authorList>
    </citation>
    <scope>NUCLEOTIDE SEQUENCE [LARGE SCALE GENOMIC DNA]</scope>
    <source>
        <strain evidence="8">H720</strain>
    </source>
</reference>
<evidence type="ECO:0000256" key="4">
    <source>
        <dbReference type="ARBA" id="ARBA00022989"/>
    </source>
</evidence>
<dbReference type="EMBL" id="CP024172">
    <property type="protein sequence ID" value="AZW19000.1"/>
    <property type="molecule type" value="Genomic_DNA"/>
</dbReference>
<dbReference type="PIRSF" id="PIRSF006324">
    <property type="entry name" value="LeuE"/>
    <property type="match status" value="1"/>
</dbReference>
<dbReference type="InterPro" id="IPR001123">
    <property type="entry name" value="LeuE-type"/>
</dbReference>
<dbReference type="AlphaFoldDB" id="A0AAN1VHS6"/>
<feature type="transmembrane region" description="Helical" evidence="6">
    <location>
        <begin position="71"/>
        <end position="89"/>
    </location>
</feature>
<evidence type="ECO:0000256" key="6">
    <source>
        <dbReference type="SAM" id="Phobius"/>
    </source>
</evidence>
<evidence type="ECO:0000313" key="8">
    <source>
        <dbReference type="Proteomes" id="UP000282741"/>
    </source>
</evidence>
<protein>
    <submittedName>
        <fullName evidence="7">LysE family translocator</fullName>
    </submittedName>
</protein>
<evidence type="ECO:0000313" key="7">
    <source>
        <dbReference type="EMBL" id="AZW19000.1"/>
    </source>
</evidence>
<dbReference type="Proteomes" id="UP000282741">
    <property type="component" value="Chromosome"/>
</dbReference>
<dbReference type="Pfam" id="PF01810">
    <property type="entry name" value="LysE"/>
    <property type="match status" value="1"/>
</dbReference>
<keyword evidence="2" id="KW-1003">Cell membrane</keyword>
<evidence type="ECO:0000256" key="2">
    <source>
        <dbReference type="ARBA" id="ARBA00022475"/>
    </source>
</evidence>
<name>A0AAN1VHS6_9BORD</name>
<comment type="subcellular location">
    <subcellularLocation>
        <location evidence="1">Cell membrane</location>
        <topology evidence="1">Multi-pass membrane protein</topology>
    </subcellularLocation>
</comment>
<keyword evidence="4 6" id="KW-1133">Transmembrane helix</keyword>
<organism evidence="7 8">
    <name type="scientific">Bordetella hinzii</name>
    <dbReference type="NCBI Taxonomy" id="103855"/>
    <lineage>
        <taxon>Bacteria</taxon>
        <taxon>Pseudomonadati</taxon>
        <taxon>Pseudomonadota</taxon>
        <taxon>Betaproteobacteria</taxon>
        <taxon>Burkholderiales</taxon>
        <taxon>Alcaligenaceae</taxon>
        <taxon>Bordetella</taxon>
    </lineage>
</organism>
<dbReference type="GO" id="GO:0015171">
    <property type="term" value="F:amino acid transmembrane transporter activity"/>
    <property type="evidence" value="ECO:0007669"/>
    <property type="project" value="TreeGrafter"/>
</dbReference>
<proteinExistence type="predicted"/>
<sequence>MLSFSLLSLYIGALLMVYALPGPDMALMLQTSAARGVRAGLATAAGLAMARAAHVTLSACGLAVLLKNAPWLYHAVRLAGAAYLLWIAIQVFRSPPFRLDAPQGLAPGALRASMLRGFMGNMLNPKALLFCSVFLPQFLRPGPVVPQMMVLGAILVVFGLLVDLALALGAARLGRWLRGHPRAQAVQRWAFSSVLAAFALRLSLD</sequence>